<feature type="binding site" evidence="2">
    <location>
        <position position="102"/>
    </location>
    <ligand>
        <name>Fe cation</name>
        <dbReference type="ChEBI" id="CHEBI:24875"/>
    </ligand>
</feature>
<dbReference type="CDD" id="cd02247">
    <property type="entry name" value="cupin_pirin_C"/>
    <property type="match status" value="1"/>
</dbReference>
<dbReference type="InterPro" id="IPR014710">
    <property type="entry name" value="RmlC-like_jellyroll"/>
</dbReference>
<dbReference type="InterPro" id="IPR003829">
    <property type="entry name" value="Pirin_N_dom"/>
</dbReference>
<dbReference type="PANTHER" id="PTHR13903">
    <property type="entry name" value="PIRIN-RELATED"/>
    <property type="match status" value="1"/>
</dbReference>
<dbReference type="InterPro" id="IPR011051">
    <property type="entry name" value="RmlC_Cupin_sf"/>
</dbReference>
<organism evidence="6 7">
    <name type="scientific">Aedoeadaptatus nemausensis</name>
    <dbReference type="NCBI Taxonomy" id="2582829"/>
    <lineage>
        <taxon>Bacteria</taxon>
        <taxon>Bacillati</taxon>
        <taxon>Bacillota</taxon>
        <taxon>Tissierellia</taxon>
        <taxon>Tissierellales</taxon>
        <taxon>Peptoniphilaceae</taxon>
        <taxon>Aedoeadaptatus</taxon>
    </lineage>
</organism>
<dbReference type="Proteomes" id="UP000586454">
    <property type="component" value="Unassembled WGS sequence"/>
</dbReference>
<comment type="cofactor">
    <cofactor evidence="2">
        <name>Fe cation</name>
        <dbReference type="ChEBI" id="CHEBI:24875"/>
    </cofactor>
    <text evidence="2">Binds 1 Fe cation per subunit.</text>
</comment>
<comment type="similarity">
    <text evidence="1 3">Belongs to the pirin family.</text>
</comment>
<dbReference type="PANTHER" id="PTHR13903:SF8">
    <property type="entry name" value="PIRIN"/>
    <property type="match status" value="1"/>
</dbReference>
<evidence type="ECO:0000256" key="2">
    <source>
        <dbReference type="PIRSR" id="PIRSR006232-1"/>
    </source>
</evidence>
<evidence type="ECO:0000259" key="4">
    <source>
        <dbReference type="Pfam" id="PF02678"/>
    </source>
</evidence>
<feature type="domain" description="Pirin C-terminal" evidence="5">
    <location>
        <begin position="172"/>
        <end position="274"/>
    </location>
</feature>
<dbReference type="AlphaFoldDB" id="A0A6V6Y2Z1"/>
<feature type="binding site" evidence="2">
    <location>
        <position position="104"/>
    </location>
    <ligand>
        <name>Fe cation</name>
        <dbReference type="ChEBI" id="CHEBI:24875"/>
    </ligand>
</feature>
<gene>
    <name evidence="6" type="ORF">PEPNEM18_00877</name>
</gene>
<dbReference type="Pfam" id="PF02678">
    <property type="entry name" value="Pirin"/>
    <property type="match status" value="1"/>
</dbReference>
<evidence type="ECO:0000259" key="5">
    <source>
        <dbReference type="Pfam" id="PF05726"/>
    </source>
</evidence>
<dbReference type="PIRSF" id="PIRSF006232">
    <property type="entry name" value="Pirin"/>
    <property type="match status" value="1"/>
</dbReference>
<dbReference type="CDD" id="cd02909">
    <property type="entry name" value="cupin_pirin_N"/>
    <property type="match status" value="1"/>
</dbReference>
<dbReference type="GO" id="GO:0046872">
    <property type="term" value="F:metal ion binding"/>
    <property type="evidence" value="ECO:0007669"/>
    <property type="project" value="UniProtKB-KW"/>
</dbReference>
<keyword evidence="2" id="KW-0408">Iron</keyword>
<keyword evidence="2" id="KW-0479">Metal-binding</keyword>
<dbReference type="InterPro" id="IPR012093">
    <property type="entry name" value="Pirin"/>
</dbReference>
<name>A0A6V6Y2Z1_9FIRM</name>
<dbReference type="Gene3D" id="2.60.120.10">
    <property type="entry name" value="Jelly Rolls"/>
    <property type="match status" value="2"/>
</dbReference>
<evidence type="ECO:0000313" key="7">
    <source>
        <dbReference type="Proteomes" id="UP000586454"/>
    </source>
</evidence>
<evidence type="ECO:0000256" key="1">
    <source>
        <dbReference type="ARBA" id="ARBA00008416"/>
    </source>
</evidence>
<keyword evidence="7" id="KW-1185">Reference proteome</keyword>
<comment type="caution">
    <text evidence="6">The sequence shown here is derived from an EMBL/GenBank/DDBJ whole genome shotgun (WGS) entry which is preliminary data.</text>
</comment>
<dbReference type="InterPro" id="IPR008778">
    <property type="entry name" value="Pirin_C_dom"/>
</dbReference>
<proteinExistence type="inferred from homology"/>
<dbReference type="RefSeq" id="WP_180499642.1">
    <property type="nucleotide sequence ID" value="NZ_CAIJCS010000018.1"/>
</dbReference>
<dbReference type="SUPFAM" id="SSF51182">
    <property type="entry name" value="RmlC-like cupins"/>
    <property type="match status" value="1"/>
</dbReference>
<evidence type="ECO:0000313" key="6">
    <source>
        <dbReference type="EMBL" id="CAC9930298.1"/>
    </source>
</evidence>
<feature type="binding site" evidence="2">
    <location>
        <position position="58"/>
    </location>
    <ligand>
        <name>Fe cation</name>
        <dbReference type="ChEBI" id="CHEBI:24875"/>
    </ligand>
</feature>
<dbReference type="EMBL" id="CAIJCS010000018">
    <property type="protein sequence ID" value="CAC9930298.1"/>
    <property type="molecule type" value="Genomic_DNA"/>
</dbReference>
<accession>A0A6V6Y2Z1</accession>
<reference evidence="6 7" key="1">
    <citation type="submission" date="2020-06" db="EMBL/GenBank/DDBJ databases">
        <authorList>
            <person name="Criscuolo A."/>
        </authorList>
    </citation>
    <scope>NUCLEOTIDE SEQUENCE [LARGE SCALE GENOMIC DNA]</scope>
    <source>
        <strain evidence="6">1804121828</strain>
    </source>
</reference>
<evidence type="ECO:0000256" key="3">
    <source>
        <dbReference type="RuleBase" id="RU003457"/>
    </source>
</evidence>
<dbReference type="Pfam" id="PF05726">
    <property type="entry name" value="Pirin_C"/>
    <property type="match status" value="1"/>
</dbReference>
<protein>
    <submittedName>
        <fullName evidence="6">Pirin family protein</fullName>
    </submittedName>
</protein>
<feature type="binding site" evidence="2">
    <location>
        <position position="60"/>
    </location>
    <ligand>
        <name>Fe cation</name>
        <dbReference type="ChEBI" id="CHEBI:24875"/>
    </ligand>
</feature>
<sequence>MNRTVKRIVAGEPGVDGAGVHLTHVLSRHTMHDSDPLLLLDAFDATDPEKYTAGFPMHPHRGIETISYVYKGTMVHRDSLGNEDAISDGGVQWMTSGSGILHEEKLPPVERLFGVQLWLNMKAEDKMAEPAYTPIRSEEIKEIPFDGGTLRLLAGRYEDNKGYISKYQPVDYYDVHIDPGKKFEMAVDEDRSITLFTLIGEAEVEGERIENFRAAILNSGDTLAIDNKTGEEIAVLVFISDPIKEPIAWRPGPIVMNTEEELDRAYDEIKKGTFIKDAIHMNK</sequence>
<feature type="domain" description="Pirin N-terminal" evidence="4">
    <location>
        <begin position="22"/>
        <end position="119"/>
    </location>
</feature>